<protein>
    <submittedName>
        <fullName evidence="1">Uncharacterized protein</fullName>
    </submittedName>
</protein>
<name>A0A6N3DC22_CLOBU</name>
<organism evidence="1">
    <name type="scientific">Clostridium butyricum</name>
    <dbReference type="NCBI Taxonomy" id="1492"/>
    <lineage>
        <taxon>Bacteria</taxon>
        <taxon>Bacillati</taxon>
        <taxon>Bacillota</taxon>
        <taxon>Clostridia</taxon>
        <taxon>Eubacteriales</taxon>
        <taxon>Clostridiaceae</taxon>
        <taxon>Clostridium</taxon>
    </lineage>
</organism>
<dbReference type="AlphaFoldDB" id="A0A6N3DC22"/>
<dbReference type="EMBL" id="CACRTU010000016">
    <property type="protein sequence ID" value="VYU26470.1"/>
    <property type="molecule type" value="Genomic_DNA"/>
</dbReference>
<proteinExistence type="predicted"/>
<gene>
    <name evidence="1" type="ORF">CBLFYP62_01849</name>
</gene>
<accession>A0A6N3DC22</accession>
<reference evidence="1" key="1">
    <citation type="submission" date="2019-11" db="EMBL/GenBank/DDBJ databases">
        <authorList>
            <person name="Feng L."/>
        </authorList>
    </citation>
    <scope>NUCLEOTIDE SEQUENCE</scope>
    <source>
        <strain evidence="1">CButyricumLFYP62</strain>
    </source>
</reference>
<sequence length="37" mass="4503">MKNSEYLEHNLKLKFNMETEQLIDRETLIKTCYISIL</sequence>
<evidence type="ECO:0000313" key="1">
    <source>
        <dbReference type="EMBL" id="VYU26470.1"/>
    </source>
</evidence>